<feature type="signal peptide" evidence="1">
    <location>
        <begin position="1"/>
        <end position="19"/>
    </location>
</feature>
<organism evidence="2">
    <name type="scientific">Pseudoalteromonas prydzensis</name>
    <dbReference type="NCBI Taxonomy" id="182141"/>
    <lineage>
        <taxon>Bacteria</taxon>
        <taxon>Pseudomonadati</taxon>
        <taxon>Pseudomonadota</taxon>
        <taxon>Gammaproteobacteria</taxon>
        <taxon>Alteromonadales</taxon>
        <taxon>Pseudoalteromonadaceae</taxon>
        <taxon>Pseudoalteromonas</taxon>
    </lineage>
</organism>
<accession>A0A7V1D2F6</accession>
<dbReference type="EMBL" id="DRGM01000194">
    <property type="protein sequence ID" value="HEA18687.1"/>
    <property type="molecule type" value="Genomic_DNA"/>
</dbReference>
<evidence type="ECO:0000313" key="2">
    <source>
        <dbReference type="EMBL" id="HEA18687.1"/>
    </source>
</evidence>
<evidence type="ECO:0008006" key="3">
    <source>
        <dbReference type="Google" id="ProtNLM"/>
    </source>
</evidence>
<proteinExistence type="predicted"/>
<gene>
    <name evidence="2" type="ORF">ENH88_20010</name>
</gene>
<feature type="chain" id="PRO_5031450876" description="Lipoprotein" evidence="1">
    <location>
        <begin position="20"/>
        <end position="114"/>
    </location>
</feature>
<keyword evidence="1" id="KW-0732">Signal</keyword>
<dbReference type="AlphaFoldDB" id="A0A7V1D2F6"/>
<comment type="caution">
    <text evidence="2">The sequence shown here is derived from an EMBL/GenBank/DDBJ whole genome shotgun (WGS) entry which is preliminary data.</text>
</comment>
<sequence length="114" mass="12646">MYKLTISILFLLLSACANVNQQFFAINAGDSKQSVLDKMGAPDDRQFQGKNEAFQYCTTGTSFGKSTFNVVWFYSGVVTGANTYTVAHAASCMGHFKQINWEDAPDVTLEVRNR</sequence>
<evidence type="ECO:0000256" key="1">
    <source>
        <dbReference type="SAM" id="SignalP"/>
    </source>
</evidence>
<name>A0A7V1D2F6_9GAMM</name>
<dbReference type="RefSeq" id="WP_304185014.1">
    <property type="nucleotide sequence ID" value="NZ_DRGM01000194.1"/>
</dbReference>
<dbReference type="Proteomes" id="UP000886188">
    <property type="component" value="Unassembled WGS sequence"/>
</dbReference>
<dbReference type="PROSITE" id="PS51257">
    <property type="entry name" value="PROKAR_LIPOPROTEIN"/>
    <property type="match status" value="1"/>
</dbReference>
<protein>
    <recommendedName>
        <fullName evidence="3">Lipoprotein</fullName>
    </recommendedName>
</protein>
<reference evidence="2" key="1">
    <citation type="journal article" date="2020" name="mSystems">
        <title>Genome- and Community-Level Interaction Insights into Carbon Utilization and Element Cycling Functions of Hydrothermarchaeota in Hydrothermal Sediment.</title>
        <authorList>
            <person name="Zhou Z."/>
            <person name="Liu Y."/>
            <person name="Xu W."/>
            <person name="Pan J."/>
            <person name="Luo Z.H."/>
            <person name="Li M."/>
        </authorList>
    </citation>
    <scope>NUCLEOTIDE SEQUENCE [LARGE SCALE GENOMIC DNA]</scope>
    <source>
        <strain evidence="2">HyVt-346</strain>
    </source>
</reference>